<protein>
    <submittedName>
        <fullName evidence="3">Uncharacterized protein</fullName>
    </submittedName>
</protein>
<dbReference type="AlphaFoldDB" id="R0GJF1"/>
<accession>R0GJF1</accession>
<reference evidence="4" key="1">
    <citation type="journal article" date="2013" name="Nat. Genet.">
        <title>The Capsella rubella genome and the genomic consequences of rapid mating system evolution.</title>
        <authorList>
            <person name="Slotte T."/>
            <person name="Hazzouri K.M."/>
            <person name="Agren J.A."/>
            <person name="Koenig D."/>
            <person name="Maumus F."/>
            <person name="Guo Y.L."/>
            <person name="Steige K."/>
            <person name="Platts A.E."/>
            <person name="Escobar J.S."/>
            <person name="Newman L.K."/>
            <person name="Wang W."/>
            <person name="Mandakova T."/>
            <person name="Vello E."/>
            <person name="Smith L.M."/>
            <person name="Henz S.R."/>
            <person name="Steffen J."/>
            <person name="Takuno S."/>
            <person name="Brandvain Y."/>
            <person name="Coop G."/>
            <person name="Andolfatto P."/>
            <person name="Hu T.T."/>
            <person name="Blanchette M."/>
            <person name="Clark R.M."/>
            <person name="Quesneville H."/>
            <person name="Nordborg M."/>
            <person name="Gaut B.S."/>
            <person name="Lysak M.A."/>
            <person name="Jenkins J."/>
            <person name="Grimwood J."/>
            <person name="Chapman J."/>
            <person name="Prochnik S."/>
            <person name="Shu S."/>
            <person name="Rokhsar D."/>
            <person name="Schmutz J."/>
            <person name="Weigel D."/>
            <person name="Wright S.I."/>
        </authorList>
    </citation>
    <scope>NUCLEOTIDE SEQUENCE [LARGE SCALE GENOMIC DNA]</scope>
    <source>
        <strain evidence="4">cv. Monte Gargano</strain>
    </source>
</reference>
<sequence length="126" mass="14151">MESPAATIDVVGHIPLEPSKTLDPSETHSPNFDEGGRQGASPTAIPKFWSSTVLIFRPMRQMKFPELSINRPKDVQNKTANQLVQQTTLLSPGKLYRKFLFLLEALPFVLSILYLLMDKICYLGSM</sequence>
<keyword evidence="4" id="KW-1185">Reference proteome</keyword>
<evidence type="ECO:0000256" key="1">
    <source>
        <dbReference type="SAM" id="MobiDB-lite"/>
    </source>
</evidence>
<keyword evidence="2" id="KW-1133">Transmembrane helix</keyword>
<keyword evidence="2" id="KW-0812">Transmembrane</keyword>
<evidence type="ECO:0000256" key="2">
    <source>
        <dbReference type="SAM" id="Phobius"/>
    </source>
</evidence>
<proteinExistence type="predicted"/>
<organism evidence="3 4">
    <name type="scientific">Capsella rubella</name>
    <dbReference type="NCBI Taxonomy" id="81985"/>
    <lineage>
        <taxon>Eukaryota</taxon>
        <taxon>Viridiplantae</taxon>
        <taxon>Streptophyta</taxon>
        <taxon>Embryophyta</taxon>
        <taxon>Tracheophyta</taxon>
        <taxon>Spermatophyta</taxon>
        <taxon>Magnoliopsida</taxon>
        <taxon>eudicotyledons</taxon>
        <taxon>Gunneridae</taxon>
        <taxon>Pentapetalae</taxon>
        <taxon>rosids</taxon>
        <taxon>malvids</taxon>
        <taxon>Brassicales</taxon>
        <taxon>Brassicaceae</taxon>
        <taxon>Camelineae</taxon>
        <taxon>Capsella</taxon>
    </lineage>
</organism>
<dbReference type="EMBL" id="KB870806">
    <property type="protein sequence ID" value="EOA35891.1"/>
    <property type="molecule type" value="Genomic_DNA"/>
</dbReference>
<evidence type="ECO:0000313" key="4">
    <source>
        <dbReference type="Proteomes" id="UP000029121"/>
    </source>
</evidence>
<name>R0GJF1_9BRAS</name>
<evidence type="ECO:0000313" key="3">
    <source>
        <dbReference type="EMBL" id="EOA35891.1"/>
    </source>
</evidence>
<feature type="region of interest" description="Disordered" evidence="1">
    <location>
        <begin position="16"/>
        <end position="44"/>
    </location>
</feature>
<feature type="transmembrane region" description="Helical" evidence="2">
    <location>
        <begin position="99"/>
        <end position="117"/>
    </location>
</feature>
<dbReference type="Proteomes" id="UP000029121">
    <property type="component" value="Unassembled WGS sequence"/>
</dbReference>
<keyword evidence="2" id="KW-0472">Membrane</keyword>
<gene>
    <name evidence="3" type="ORF">CARUB_v10021148mg</name>
</gene>